<sequence>MIKKITPWLLVLALICSISGVQTVSAAAASAPDVATPDATKVELFGKKKKYKGYKKPRSKKFLGIFKRKTDCGCPNH</sequence>
<gene>
    <name evidence="2" type="ORF">J2W84_000041</name>
</gene>
<reference evidence="2 3" key="1">
    <citation type="submission" date="2023-07" db="EMBL/GenBank/DDBJ databases">
        <title>Sorghum-associated microbial communities from plants grown in Nebraska, USA.</title>
        <authorList>
            <person name="Schachtman D."/>
        </authorList>
    </citation>
    <scope>NUCLEOTIDE SEQUENCE [LARGE SCALE GENOMIC DNA]</scope>
    <source>
        <strain evidence="2 3">BE57</strain>
    </source>
</reference>
<protein>
    <submittedName>
        <fullName evidence="2">Uncharacterized protein</fullName>
    </submittedName>
</protein>
<evidence type="ECO:0000313" key="3">
    <source>
        <dbReference type="Proteomes" id="UP001264980"/>
    </source>
</evidence>
<evidence type="ECO:0000313" key="2">
    <source>
        <dbReference type="EMBL" id="MDR6803004.1"/>
    </source>
</evidence>
<organism evidence="2 3">
    <name type="scientific">Dyadobacter fermentans</name>
    <dbReference type="NCBI Taxonomy" id="94254"/>
    <lineage>
        <taxon>Bacteria</taxon>
        <taxon>Pseudomonadati</taxon>
        <taxon>Bacteroidota</taxon>
        <taxon>Cytophagia</taxon>
        <taxon>Cytophagales</taxon>
        <taxon>Spirosomataceae</taxon>
        <taxon>Dyadobacter</taxon>
    </lineage>
</organism>
<keyword evidence="3" id="KW-1185">Reference proteome</keyword>
<feature type="signal peptide" evidence="1">
    <location>
        <begin position="1"/>
        <end position="26"/>
    </location>
</feature>
<dbReference type="Proteomes" id="UP001264980">
    <property type="component" value="Unassembled WGS sequence"/>
</dbReference>
<dbReference type="EMBL" id="JAVDTI010000001">
    <property type="protein sequence ID" value="MDR6803004.1"/>
    <property type="molecule type" value="Genomic_DNA"/>
</dbReference>
<comment type="caution">
    <text evidence="2">The sequence shown here is derived from an EMBL/GenBank/DDBJ whole genome shotgun (WGS) entry which is preliminary data.</text>
</comment>
<accession>A0ABU1QQN1</accession>
<feature type="chain" id="PRO_5047179124" evidence="1">
    <location>
        <begin position="27"/>
        <end position="77"/>
    </location>
</feature>
<dbReference type="RefSeq" id="WP_309980522.1">
    <property type="nucleotide sequence ID" value="NZ_JAVDTI010000001.1"/>
</dbReference>
<evidence type="ECO:0000256" key="1">
    <source>
        <dbReference type="SAM" id="SignalP"/>
    </source>
</evidence>
<name>A0ABU1QQN1_9BACT</name>
<keyword evidence="1" id="KW-0732">Signal</keyword>
<proteinExistence type="predicted"/>